<proteinExistence type="predicted"/>
<protein>
    <submittedName>
        <fullName evidence="1">Uncharacterized protein</fullName>
    </submittedName>
</protein>
<accession>A0A8J7QHM0</accession>
<comment type="caution">
    <text evidence="1">The sequence shown here is derived from an EMBL/GenBank/DDBJ whole genome shotgun (WGS) entry which is preliminary data.</text>
</comment>
<evidence type="ECO:0000313" key="1">
    <source>
        <dbReference type="EMBL" id="MBO1320681.1"/>
    </source>
</evidence>
<dbReference type="RefSeq" id="WP_207860634.1">
    <property type="nucleotide sequence ID" value="NZ_JAFREP010000018.1"/>
</dbReference>
<dbReference type="EMBL" id="JAFREP010000018">
    <property type="protein sequence ID" value="MBO1320681.1"/>
    <property type="molecule type" value="Genomic_DNA"/>
</dbReference>
<name>A0A8J7QHM0_9BACT</name>
<gene>
    <name evidence="1" type="ORF">J3U88_19540</name>
</gene>
<dbReference type="AlphaFoldDB" id="A0A8J7QHM0"/>
<keyword evidence="2" id="KW-1185">Reference proteome</keyword>
<evidence type="ECO:0000313" key="2">
    <source>
        <dbReference type="Proteomes" id="UP000664417"/>
    </source>
</evidence>
<dbReference type="Proteomes" id="UP000664417">
    <property type="component" value="Unassembled WGS sequence"/>
</dbReference>
<reference evidence="1" key="1">
    <citation type="submission" date="2021-03" db="EMBL/GenBank/DDBJ databases">
        <authorList>
            <person name="Wang G."/>
        </authorList>
    </citation>
    <scope>NUCLEOTIDE SEQUENCE</scope>
    <source>
        <strain evidence="1">KCTC 12899</strain>
    </source>
</reference>
<sequence length="171" mass="19274">MFVLLTMLWLGCPEPPVPTLNNPCEKHCLPEQSTGCSVRNNACHRSLAIGLDWYTSVLEKSADPGDTDCRRKTMQQTLDAFRTSLDLHLSCGRCSEAEAHPPYSAVQIAQRLLDQCSNQFRWGHLDEKRVATRLIQVSRLLRQDRRPGMARLADQLEHFVTGMNPTPTDNG</sequence>
<organism evidence="1 2">
    <name type="scientific">Acanthopleuribacter pedis</name>
    <dbReference type="NCBI Taxonomy" id="442870"/>
    <lineage>
        <taxon>Bacteria</taxon>
        <taxon>Pseudomonadati</taxon>
        <taxon>Acidobacteriota</taxon>
        <taxon>Holophagae</taxon>
        <taxon>Acanthopleuribacterales</taxon>
        <taxon>Acanthopleuribacteraceae</taxon>
        <taxon>Acanthopleuribacter</taxon>
    </lineage>
</organism>